<dbReference type="RefSeq" id="WP_268044721.1">
    <property type="nucleotide sequence ID" value="NZ_CP104064.1"/>
</dbReference>
<evidence type="ECO:0008006" key="4">
    <source>
        <dbReference type="Google" id="ProtNLM"/>
    </source>
</evidence>
<accession>A0ABY6Z2Y7</accession>
<evidence type="ECO:0000313" key="2">
    <source>
        <dbReference type="EMBL" id="WAH37253.1"/>
    </source>
</evidence>
<evidence type="ECO:0000256" key="1">
    <source>
        <dbReference type="SAM" id="Phobius"/>
    </source>
</evidence>
<organism evidence="2 3">
    <name type="scientific">Alicyclobacillus dauci</name>
    <dbReference type="NCBI Taxonomy" id="1475485"/>
    <lineage>
        <taxon>Bacteria</taxon>
        <taxon>Bacillati</taxon>
        <taxon>Bacillota</taxon>
        <taxon>Bacilli</taxon>
        <taxon>Bacillales</taxon>
        <taxon>Alicyclobacillaceae</taxon>
        <taxon>Alicyclobacillus</taxon>
    </lineage>
</organism>
<evidence type="ECO:0000313" key="3">
    <source>
        <dbReference type="Proteomes" id="UP001164803"/>
    </source>
</evidence>
<sequence length="154" mass="16579">MNKKRIWQGGLVIGVVVLLAYVMFTSIPYSVSKSYDESIYNGGQAVQTVPVKVSGKVYRGVFKTNEFVGKVEIDGKTYSIDTFRDKRAFSGKKSPYPYVGVVTATDSQNYTVTTATISMSGDFNSVVASTDAISKKYGKAAELTVPATSNVGGK</sequence>
<keyword evidence="1" id="KW-0472">Membrane</keyword>
<keyword evidence="1" id="KW-1133">Transmembrane helix</keyword>
<keyword evidence="1" id="KW-0812">Transmembrane</keyword>
<dbReference type="Proteomes" id="UP001164803">
    <property type="component" value="Chromosome"/>
</dbReference>
<dbReference type="EMBL" id="CP104064">
    <property type="protein sequence ID" value="WAH37253.1"/>
    <property type="molecule type" value="Genomic_DNA"/>
</dbReference>
<reference evidence="2" key="1">
    <citation type="submission" date="2022-08" db="EMBL/GenBank/DDBJ databases">
        <title>Alicyclobacillus dauci DSM2870, complete genome.</title>
        <authorList>
            <person name="Wang Q."/>
            <person name="Cai R."/>
            <person name="Wang Z."/>
        </authorList>
    </citation>
    <scope>NUCLEOTIDE SEQUENCE</scope>
    <source>
        <strain evidence="2">DSM 28700</strain>
    </source>
</reference>
<name>A0ABY6Z2Y7_9BACL</name>
<gene>
    <name evidence="2" type="ORF">NZD86_01500</name>
</gene>
<feature type="transmembrane region" description="Helical" evidence="1">
    <location>
        <begin position="6"/>
        <end position="24"/>
    </location>
</feature>
<keyword evidence="3" id="KW-1185">Reference proteome</keyword>
<protein>
    <recommendedName>
        <fullName evidence="4">FMN-binding domain-containing protein</fullName>
    </recommendedName>
</protein>
<proteinExistence type="predicted"/>